<organism evidence="2 3">
    <name type="scientific">Luteimonas endophytica</name>
    <dbReference type="NCBI Taxonomy" id="3042023"/>
    <lineage>
        <taxon>Bacteria</taxon>
        <taxon>Pseudomonadati</taxon>
        <taxon>Pseudomonadota</taxon>
        <taxon>Gammaproteobacteria</taxon>
        <taxon>Lysobacterales</taxon>
        <taxon>Lysobacteraceae</taxon>
        <taxon>Luteimonas</taxon>
    </lineage>
</organism>
<name>A0ABT6JCP6_9GAMM</name>
<sequence>MPDFLRPLSSRLLLALVLATAATACSGPTGADADADATTTQAELDPILADPRPGDLYAAEVTHFSGVSFGNDEDRRAYGLMKVQEVTPDQVMVITEMGAWPKARGAVNELRGDLSEITWDEQEVIPLYRNELAGLVADGKIVEVRRLEAE</sequence>
<protein>
    <submittedName>
        <fullName evidence="2">Uncharacterized protein</fullName>
    </submittedName>
</protein>
<comment type="caution">
    <text evidence="2">The sequence shown here is derived from an EMBL/GenBank/DDBJ whole genome shotgun (WGS) entry which is preliminary data.</text>
</comment>
<dbReference type="RefSeq" id="WP_280575941.1">
    <property type="nucleotide sequence ID" value="NZ_JARXRM010000045.1"/>
</dbReference>
<proteinExistence type="predicted"/>
<evidence type="ECO:0000313" key="2">
    <source>
        <dbReference type="EMBL" id="MDH5824610.1"/>
    </source>
</evidence>
<gene>
    <name evidence="2" type="ORF">QFW77_16690</name>
</gene>
<feature type="signal peptide" evidence="1">
    <location>
        <begin position="1"/>
        <end position="24"/>
    </location>
</feature>
<keyword evidence="1" id="KW-0732">Signal</keyword>
<dbReference type="EMBL" id="JARXRM010000045">
    <property type="protein sequence ID" value="MDH5824610.1"/>
    <property type="molecule type" value="Genomic_DNA"/>
</dbReference>
<dbReference type="PROSITE" id="PS51257">
    <property type="entry name" value="PROKAR_LIPOPROTEIN"/>
    <property type="match status" value="1"/>
</dbReference>
<evidence type="ECO:0000256" key="1">
    <source>
        <dbReference type="SAM" id="SignalP"/>
    </source>
</evidence>
<evidence type="ECO:0000313" key="3">
    <source>
        <dbReference type="Proteomes" id="UP001156940"/>
    </source>
</evidence>
<reference evidence="2 3" key="1">
    <citation type="submission" date="2023-04" db="EMBL/GenBank/DDBJ databases">
        <title>Luteimonas endophyticus RD2P54.</title>
        <authorList>
            <person name="Sun J.-Q."/>
        </authorList>
    </citation>
    <scope>NUCLEOTIDE SEQUENCE [LARGE SCALE GENOMIC DNA]</scope>
    <source>
        <strain evidence="2 3">RD2P54</strain>
    </source>
</reference>
<feature type="chain" id="PRO_5046626681" evidence="1">
    <location>
        <begin position="25"/>
        <end position="150"/>
    </location>
</feature>
<accession>A0ABT6JCP6</accession>
<keyword evidence="3" id="KW-1185">Reference proteome</keyword>
<dbReference type="Proteomes" id="UP001156940">
    <property type="component" value="Unassembled WGS sequence"/>
</dbReference>